<dbReference type="PANTHER" id="PTHR43015:SF1">
    <property type="entry name" value="D-RIBITOL-5-PHOSPHATE CYTIDYLYLTRANSFERASE"/>
    <property type="match status" value="1"/>
</dbReference>
<dbReference type="OrthoDB" id="414267at2759"/>
<dbReference type="InterPro" id="IPR029044">
    <property type="entry name" value="Nucleotide-diphossugar_trans"/>
</dbReference>
<sequence length="305" mass="33369">MERSLKRTDSKQFLEPSTRVVVVHDAVRPMVPAALLEQLVLAAERCGAAGATRPLVSTIVASTGPEGLLDHCLDRSTHMSSETPQAFRLDTLCAAYSKCTEHDLDHGTECLQLALAYAGVRAQLIEGPPDLWKVTYKKDIYAAVGSLRENKCRVCIVAPEECEVADMLMEHLAPKVNVLQRVVGLGETTEGHFNAAVFFHRHNIAQGNGLLDPERPCTVVHVFDHDAPSSAGADGMWQVSVQEMHRGARHREELYGKEGKSVAVVHWVTAGREGRLVRLVSALILLSAEDDEEDADVFSGQTLFV</sequence>
<dbReference type="AlphaFoldDB" id="A0A8K0K0G8"/>
<name>A0A8K0K0G8_LADFU</name>
<organism evidence="4 5">
    <name type="scientific">Ladona fulva</name>
    <name type="common">Scarce chaser dragonfly</name>
    <name type="synonym">Libellula fulva</name>
    <dbReference type="NCBI Taxonomy" id="123851"/>
    <lineage>
        <taxon>Eukaryota</taxon>
        <taxon>Metazoa</taxon>
        <taxon>Ecdysozoa</taxon>
        <taxon>Arthropoda</taxon>
        <taxon>Hexapoda</taxon>
        <taxon>Insecta</taxon>
        <taxon>Pterygota</taxon>
        <taxon>Palaeoptera</taxon>
        <taxon>Odonata</taxon>
        <taxon>Epiprocta</taxon>
        <taxon>Anisoptera</taxon>
        <taxon>Libelluloidea</taxon>
        <taxon>Libellulidae</taxon>
        <taxon>Ladona</taxon>
    </lineage>
</organism>
<dbReference type="SUPFAM" id="SSF53448">
    <property type="entry name" value="Nucleotide-diphospho-sugar transferases"/>
    <property type="match status" value="1"/>
</dbReference>
<dbReference type="InterPro" id="IPR034683">
    <property type="entry name" value="IspD/TarI"/>
</dbReference>
<comment type="caution">
    <text evidence="4">The sequence shown here is derived from an EMBL/GenBank/DDBJ whole genome shotgun (WGS) entry which is preliminary data.</text>
</comment>
<evidence type="ECO:0000313" key="5">
    <source>
        <dbReference type="Proteomes" id="UP000792457"/>
    </source>
</evidence>
<evidence type="ECO:0000256" key="2">
    <source>
        <dbReference type="ARBA" id="ARBA00022679"/>
    </source>
</evidence>
<dbReference type="GO" id="GO:0035269">
    <property type="term" value="P:protein O-linked glycosylation via mannose"/>
    <property type="evidence" value="ECO:0007669"/>
    <property type="project" value="TreeGrafter"/>
</dbReference>
<gene>
    <name evidence="4" type="ORF">J437_LFUL006367</name>
</gene>
<accession>A0A8K0K0G8</accession>
<reference evidence="4" key="2">
    <citation type="submission" date="2017-10" db="EMBL/GenBank/DDBJ databases">
        <title>Ladona fulva Genome sequencing and assembly.</title>
        <authorList>
            <person name="Murali S."/>
            <person name="Richards S."/>
            <person name="Bandaranaike D."/>
            <person name="Bellair M."/>
            <person name="Blankenburg K."/>
            <person name="Chao H."/>
            <person name="Dinh H."/>
            <person name="Doddapaneni H."/>
            <person name="Dugan-Rocha S."/>
            <person name="Elkadiri S."/>
            <person name="Gnanaolivu R."/>
            <person name="Hernandez B."/>
            <person name="Skinner E."/>
            <person name="Javaid M."/>
            <person name="Lee S."/>
            <person name="Li M."/>
            <person name="Ming W."/>
            <person name="Munidasa M."/>
            <person name="Muniz J."/>
            <person name="Nguyen L."/>
            <person name="Hughes D."/>
            <person name="Osuji N."/>
            <person name="Pu L.-L."/>
            <person name="Puazo M."/>
            <person name="Qu C."/>
            <person name="Quiroz J."/>
            <person name="Raj R."/>
            <person name="Weissenberger G."/>
            <person name="Xin Y."/>
            <person name="Zou X."/>
            <person name="Han Y."/>
            <person name="Worley K."/>
            <person name="Muzny D."/>
            <person name="Gibbs R."/>
        </authorList>
    </citation>
    <scope>NUCLEOTIDE SEQUENCE</scope>
    <source>
        <strain evidence="4">Sampled in the wild</strain>
    </source>
</reference>
<dbReference type="GO" id="GO:0008299">
    <property type="term" value="P:isoprenoid biosynthetic process"/>
    <property type="evidence" value="ECO:0007669"/>
    <property type="project" value="InterPro"/>
</dbReference>
<dbReference type="PANTHER" id="PTHR43015">
    <property type="entry name" value="D-RIBITOL-5-PHOSPHATE CYTIDYLYLTRANSFERASE"/>
    <property type="match status" value="1"/>
</dbReference>
<dbReference type="Gene3D" id="3.90.550.10">
    <property type="entry name" value="Spore Coat Polysaccharide Biosynthesis Protein SpsA, Chain A"/>
    <property type="match status" value="1"/>
</dbReference>
<dbReference type="Proteomes" id="UP000792457">
    <property type="component" value="Unassembled WGS sequence"/>
</dbReference>
<dbReference type="InterPro" id="IPR018294">
    <property type="entry name" value="ISPD_synthase_CS"/>
</dbReference>
<protein>
    <recommendedName>
        <fullName evidence="6">Isoprenoid synthase domain-containing protein</fullName>
    </recommendedName>
</protein>
<keyword evidence="5" id="KW-1185">Reference proteome</keyword>
<dbReference type="GO" id="GO:0005829">
    <property type="term" value="C:cytosol"/>
    <property type="evidence" value="ECO:0007669"/>
    <property type="project" value="TreeGrafter"/>
</dbReference>
<evidence type="ECO:0000256" key="1">
    <source>
        <dbReference type="ARBA" id="ARBA00009789"/>
    </source>
</evidence>
<dbReference type="GO" id="GO:0047349">
    <property type="term" value="F:D-ribitol-5-phosphate cytidylyltransferase activity"/>
    <property type="evidence" value="ECO:0007669"/>
    <property type="project" value="TreeGrafter"/>
</dbReference>
<dbReference type="EMBL" id="KZ308266">
    <property type="protein sequence ID" value="KAG8226060.1"/>
    <property type="molecule type" value="Genomic_DNA"/>
</dbReference>
<dbReference type="PROSITE" id="PS01295">
    <property type="entry name" value="ISPD"/>
    <property type="match status" value="1"/>
</dbReference>
<comment type="similarity">
    <text evidence="1">Belongs to the IspD/TarI cytidylyltransferase family. IspD subfamily.</text>
</comment>
<proteinExistence type="inferred from homology"/>
<evidence type="ECO:0008006" key="6">
    <source>
        <dbReference type="Google" id="ProtNLM"/>
    </source>
</evidence>
<evidence type="ECO:0000256" key="3">
    <source>
        <dbReference type="ARBA" id="ARBA00022695"/>
    </source>
</evidence>
<dbReference type="Pfam" id="PF01128">
    <property type="entry name" value="IspD"/>
    <property type="match status" value="1"/>
</dbReference>
<evidence type="ECO:0000313" key="4">
    <source>
        <dbReference type="EMBL" id="KAG8226060.1"/>
    </source>
</evidence>
<keyword evidence="3" id="KW-0548">Nucleotidyltransferase</keyword>
<keyword evidence="2" id="KW-0808">Transferase</keyword>
<reference evidence="4" key="1">
    <citation type="submission" date="2013-04" db="EMBL/GenBank/DDBJ databases">
        <authorList>
            <person name="Qu J."/>
            <person name="Murali S.C."/>
            <person name="Bandaranaike D."/>
            <person name="Bellair M."/>
            <person name="Blankenburg K."/>
            <person name="Chao H."/>
            <person name="Dinh H."/>
            <person name="Doddapaneni H."/>
            <person name="Downs B."/>
            <person name="Dugan-Rocha S."/>
            <person name="Elkadiri S."/>
            <person name="Gnanaolivu R.D."/>
            <person name="Hernandez B."/>
            <person name="Javaid M."/>
            <person name="Jayaseelan J.C."/>
            <person name="Lee S."/>
            <person name="Li M."/>
            <person name="Ming W."/>
            <person name="Munidasa M."/>
            <person name="Muniz J."/>
            <person name="Nguyen L."/>
            <person name="Ongeri F."/>
            <person name="Osuji N."/>
            <person name="Pu L.-L."/>
            <person name="Puazo M."/>
            <person name="Qu C."/>
            <person name="Quiroz J."/>
            <person name="Raj R."/>
            <person name="Weissenberger G."/>
            <person name="Xin Y."/>
            <person name="Zou X."/>
            <person name="Han Y."/>
            <person name="Richards S."/>
            <person name="Worley K."/>
            <person name="Muzny D."/>
            <person name="Gibbs R."/>
        </authorList>
    </citation>
    <scope>NUCLEOTIDE SEQUENCE</scope>
    <source>
        <strain evidence="4">Sampled in the wild</strain>
    </source>
</reference>